<evidence type="ECO:0008006" key="4">
    <source>
        <dbReference type="Google" id="ProtNLM"/>
    </source>
</evidence>
<dbReference type="PANTHER" id="PTHR34923">
    <property type="entry name" value="SMALL INTEGRAL MEMBRANE PROTEIN 20"/>
    <property type="match status" value="1"/>
</dbReference>
<dbReference type="GO" id="GO:0005743">
    <property type="term" value="C:mitochondrial inner membrane"/>
    <property type="evidence" value="ECO:0007669"/>
    <property type="project" value="TreeGrafter"/>
</dbReference>
<evidence type="ECO:0000313" key="2">
    <source>
        <dbReference type="EMBL" id="RLW08886.1"/>
    </source>
</evidence>
<dbReference type="AlphaFoldDB" id="A0A3L8SV90"/>
<dbReference type="STRING" id="44316.ENSEGOP00005006970"/>
<evidence type="ECO:0000313" key="3">
    <source>
        <dbReference type="Proteomes" id="UP000276834"/>
    </source>
</evidence>
<feature type="transmembrane region" description="Helical" evidence="1">
    <location>
        <begin position="6"/>
        <end position="27"/>
    </location>
</feature>
<reference evidence="2 3" key="1">
    <citation type="journal article" date="2018" name="Proc. R. Soc. B">
        <title>A non-coding region near Follistatin controls head colour polymorphism in the Gouldian finch.</title>
        <authorList>
            <person name="Toomey M.B."/>
            <person name="Marques C.I."/>
            <person name="Andrade P."/>
            <person name="Araujo P.M."/>
            <person name="Sabatino S."/>
            <person name="Gazda M.A."/>
            <person name="Afonso S."/>
            <person name="Lopes R.J."/>
            <person name="Corbo J.C."/>
            <person name="Carneiro M."/>
        </authorList>
    </citation>
    <scope>NUCLEOTIDE SEQUENCE [LARGE SCALE GENOMIC DNA]</scope>
    <source>
        <strain evidence="2">Red01</strain>
        <tissue evidence="2">Muscle</tissue>
    </source>
</reference>
<dbReference type="Pfam" id="PF15061">
    <property type="entry name" value="MITRAC7_Phoenixin"/>
    <property type="match status" value="1"/>
</dbReference>
<dbReference type="InterPro" id="IPR027917">
    <property type="entry name" value="MITRAC7/Phoenixin"/>
</dbReference>
<proteinExistence type="predicted"/>
<dbReference type="GO" id="GO:0033617">
    <property type="term" value="P:mitochondrial respiratory chain complex IV assembly"/>
    <property type="evidence" value="ECO:0007669"/>
    <property type="project" value="InterPro"/>
</dbReference>
<keyword evidence="1" id="KW-0472">Membrane</keyword>
<keyword evidence="3" id="KW-1185">Reference proteome</keyword>
<gene>
    <name evidence="2" type="ORF">DV515_00002886</name>
</gene>
<dbReference type="EMBL" id="QUSF01000005">
    <property type="protein sequence ID" value="RLW08886.1"/>
    <property type="molecule type" value="Genomic_DNA"/>
</dbReference>
<name>A0A3L8SV90_CHLGU</name>
<keyword evidence="1" id="KW-1133">Transmembrane helix</keyword>
<protein>
    <recommendedName>
        <fullName evidence="4">Small integral membrane protein 20</fullName>
    </recommendedName>
</protein>
<dbReference type="OrthoDB" id="8755372at2759"/>
<dbReference type="Proteomes" id="UP000276834">
    <property type="component" value="Unassembled WGS sequence"/>
</dbReference>
<keyword evidence="1" id="KW-0812">Transmembrane</keyword>
<dbReference type="PANTHER" id="PTHR34923:SF1">
    <property type="entry name" value="SMALL INTEGRAL MEMBRANE PROTEIN 20"/>
    <property type="match status" value="1"/>
</dbReference>
<sequence length="103" mass="11218">MAALARTLGIFGAFVAVVGAAFYPIYFRPLLLPEEYKNEQSRNRAGIVQEDIQPAGTLDLRFCGIPNSAETQFIITLAVPSGLMDGWAMKKSITSEGKFGMQC</sequence>
<comment type="caution">
    <text evidence="2">The sequence shown here is derived from an EMBL/GenBank/DDBJ whole genome shotgun (WGS) entry which is preliminary data.</text>
</comment>
<organism evidence="2 3">
    <name type="scientific">Chloebia gouldiae</name>
    <name type="common">Gouldian finch</name>
    <name type="synonym">Erythrura gouldiae</name>
    <dbReference type="NCBI Taxonomy" id="44316"/>
    <lineage>
        <taxon>Eukaryota</taxon>
        <taxon>Metazoa</taxon>
        <taxon>Chordata</taxon>
        <taxon>Craniata</taxon>
        <taxon>Vertebrata</taxon>
        <taxon>Euteleostomi</taxon>
        <taxon>Archelosauria</taxon>
        <taxon>Archosauria</taxon>
        <taxon>Dinosauria</taxon>
        <taxon>Saurischia</taxon>
        <taxon>Theropoda</taxon>
        <taxon>Coelurosauria</taxon>
        <taxon>Aves</taxon>
        <taxon>Neognathae</taxon>
        <taxon>Neoaves</taxon>
        <taxon>Telluraves</taxon>
        <taxon>Australaves</taxon>
        <taxon>Passeriformes</taxon>
        <taxon>Passeroidea</taxon>
        <taxon>Passeridae</taxon>
        <taxon>Chloebia</taxon>
    </lineage>
</organism>
<evidence type="ECO:0000256" key="1">
    <source>
        <dbReference type="SAM" id="Phobius"/>
    </source>
</evidence>
<accession>A0A3L8SV90</accession>